<dbReference type="Proteomes" id="UP000016743">
    <property type="component" value="Chromosome"/>
</dbReference>
<name>U3PAU8_LEIXC</name>
<dbReference type="AlphaFoldDB" id="U3PAU8"/>
<keyword evidence="2" id="KW-1185">Reference proteome</keyword>
<organism evidence="1 2">
    <name type="scientific">Leifsonia xyli subsp. cynodontis DSM 46306</name>
    <dbReference type="NCBI Taxonomy" id="1389489"/>
    <lineage>
        <taxon>Bacteria</taxon>
        <taxon>Bacillati</taxon>
        <taxon>Actinomycetota</taxon>
        <taxon>Actinomycetes</taxon>
        <taxon>Micrococcales</taxon>
        <taxon>Microbacteriaceae</taxon>
        <taxon>Leifsonia</taxon>
    </lineage>
</organism>
<protein>
    <submittedName>
        <fullName evidence="1">Uncharacterized protein</fullName>
    </submittedName>
</protein>
<dbReference type="HOGENOM" id="CLU_2683346_0_0_11"/>
<accession>U3PAU8</accession>
<dbReference type="KEGG" id="lxy:O159_27930"/>
<sequence>MAMSSPWPTETSGPLPALTASGIFLAMSAHSIGTSLTTMFSCSALNFSISFGTRTGAAPPVQPFQKLMVTLGPS</sequence>
<reference evidence="1 2" key="1">
    <citation type="journal article" date="2013" name="Genome Announc.">
        <title>Complete Genome Sequence of Leifsonia xyli subsp. cynodontis Strain DSM46306, a Gram-Positive Bacterial Pathogen of Grasses.</title>
        <authorList>
            <person name="Monteiro-Vitorello C.B."/>
            <person name="Zerillo M.M."/>
            <person name="Van Sluys M.A."/>
            <person name="Camargo L.E."/>
            <person name="Kitajima J.P."/>
        </authorList>
    </citation>
    <scope>NUCLEOTIDE SEQUENCE [LARGE SCALE GENOMIC DNA]</scope>
    <source>
        <strain evidence="1 2">DSM 46306</strain>
    </source>
</reference>
<proteinExistence type="predicted"/>
<gene>
    <name evidence="1" type="ORF">O159_27930</name>
</gene>
<dbReference type="EMBL" id="CP006734">
    <property type="protein sequence ID" value="AGW42679.1"/>
    <property type="molecule type" value="Genomic_DNA"/>
</dbReference>
<evidence type="ECO:0000313" key="2">
    <source>
        <dbReference type="Proteomes" id="UP000016743"/>
    </source>
</evidence>
<dbReference type="STRING" id="1389489.O159_27930"/>
<evidence type="ECO:0000313" key="1">
    <source>
        <dbReference type="EMBL" id="AGW42679.1"/>
    </source>
</evidence>